<dbReference type="PANTHER" id="PTHR31403">
    <property type="entry name" value="PHOSPHOLIPASE A1-IBETA2, CHLOROPLASTIC"/>
    <property type="match status" value="1"/>
</dbReference>
<keyword evidence="9" id="KW-0472">Membrane</keyword>
<evidence type="ECO:0000313" key="11">
    <source>
        <dbReference type="EMBL" id="WOL03849.1"/>
    </source>
</evidence>
<dbReference type="Proteomes" id="UP001327560">
    <property type="component" value="Chromosome 4"/>
</dbReference>
<dbReference type="Pfam" id="PF01764">
    <property type="entry name" value="Lipase_3"/>
    <property type="match status" value="1"/>
</dbReference>
<comment type="subcellular location">
    <subcellularLocation>
        <location evidence="1">Plastid</location>
        <location evidence="1">Chloroplast</location>
    </subcellularLocation>
</comment>
<name>A0AAQ3K8H0_9LILI</name>
<evidence type="ECO:0000256" key="9">
    <source>
        <dbReference type="SAM" id="Phobius"/>
    </source>
</evidence>
<gene>
    <name evidence="11" type="ORF">Cni_G12569</name>
</gene>
<dbReference type="InterPro" id="IPR002921">
    <property type="entry name" value="Fungal_lipase-type"/>
</dbReference>
<dbReference type="GO" id="GO:0004620">
    <property type="term" value="F:phospholipase activity"/>
    <property type="evidence" value="ECO:0007669"/>
    <property type="project" value="UniProtKB-ARBA"/>
</dbReference>
<proteinExistence type="inferred from homology"/>
<keyword evidence="4" id="KW-0934">Plastid</keyword>
<keyword evidence="7" id="KW-0442">Lipid degradation</keyword>
<keyword evidence="8" id="KW-0443">Lipid metabolism</keyword>
<reference evidence="11 12" key="1">
    <citation type="submission" date="2023-10" db="EMBL/GenBank/DDBJ databases">
        <title>Chromosome-scale genome assembly provides insights into flower coloration mechanisms of Canna indica.</title>
        <authorList>
            <person name="Li C."/>
        </authorList>
    </citation>
    <scope>NUCLEOTIDE SEQUENCE [LARGE SCALE GENOMIC DNA]</scope>
    <source>
        <tissue evidence="11">Flower</tissue>
    </source>
</reference>
<dbReference type="InterPro" id="IPR029058">
    <property type="entry name" value="AB_hydrolase_fold"/>
</dbReference>
<keyword evidence="6" id="KW-0809">Transit peptide</keyword>
<dbReference type="AlphaFoldDB" id="A0AAQ3K8H0"/>
<keyword evidence="3" id="KW-0150">Chloroplast</keyword>
<sequence length="172" mass="19279">METTSSSTSALSRRHSICPASRSARPVPLLDRSYWVTRHLFVTASVELPSWVSAVAAWIMVAKRRSWIGFIAVCDNEWEIRRMGRRDIVVALCDTSTCLEWVENFRTGLVPIDDDGNNSPKVECGFRSLYKTAVRDEPSLLSAVVEEVKKLTEQYAGQEISITLAGTAWGQR</sequence>
<keyword evidence="12" id="KW-1185">Reference proteome</keyword>
<protein>
    <submittedName>
        <fullName evidence="11">Phospholipase A1-Ibeta2, chloroplastic-like</fullName>
    </submittedName>
</protein>
<evidence type="ECO:0000256" key="3">
    <source>
        <dbReference type="ARBA" id="ARBA00022528"/>
    </source>
</evidence>
<organism evidence="11 12">
    <name type="scientific">Canna indica</name>
    <name type="common">Indian-shot</name>
    <dbReference type="NCBI Taxonomy" id="4628"/>
    <lineage>
        <taxon>Eukaryota</taxon>
        <taxon>Viridiplantae</taxon>
        <taxon>Streptophyta</taxon>
        <taxon>Embryophyta</taxon>
        <taxon>Tracheophyta</taxon>
        <taxon>Spermatophyta</taxon>
        <taxon>Magnoliopsida</taxon>
        <taxon>Liliopsida</taxon>
        <taxon>Zingiberales</taxon>
        <taxon>Cannaceae</taxon>
        <taxon>Canna</taxon>
    </lineage>
</organism>
<feature type="transmembrane region" description="Helical" evidence="9">
    <location>
        <begin position="40"/>
        <end position="61"/>
    </location>
</feature>
<dbReference type="GO" id="GO:0016042">
    <property type="term" value="P:lipid catabolic process"/>
    <property type="evidence" value="ECO:0007669"/>
    <property type="project" value="UniProtKB-KW"/>
</dbReference>
<evidence type="ECO:0000256" key="7">
    <source>
        <dbReference type="ARBA" id="ARBA00022963"/>
    </source>
</evidence>
<dbReference type="Gene3D" id="3.40.50.1820">
    <property type="entry name" value="alpha/beta hydrolase"/>
    <property type="match status" value="1"/>
</dbReference>
<dbReference type="EMBL" id="CP136893">
    <property type="protein sequence ID" value="WOL03849.1"/>
    <property type="molecule type" value="Genomic_DNA"/>
</dbReference>
<dbReference type="PANTHER" id="PTHR31403:SF65">
    <property type="entry name" value="OS08G0143600 PROTEIN"/>
    <property type="match status" value="1"/>
</dbReference>
<keyword evidence="9" id="KW-1133">Transmembrane helix</keyword>
<dbReference type="GO" id="GO:0009507">
    <property type="term" value="C:chloroplast"/>
    <property type="evidence" value="ECO:0007669"/>
    <property type="project" value="UniProtKB-SubCell"/>
</dbReference>
<feature type="domain" description="Fungal lipase-type" evidence="10">
    <location>
        <begin position="91"/>
        <end position="166"/>
    </location>
</feature>
<evidence type="ECO:0000313" key="12">
    <source>
        <dbReference type="Proteomes" id="UP001327560"/>
    </source>
</evidence>
<evidence type="ECO:0000256" key="1">
    <source>
        <dbReference type="ARBA" id="ARBA00004229"/>
    </source>
</evidence>
<keyword evidence="9" id="KW-0812">Transmembrane</keyword>
<evidence type="ECO:0000259" key="10">
    <source>
        <dbReference type="Pfam" id="PF01764"/>
    </source>
</evidence>
<evidence type="ECO:0000256" key="5">
    <source>
        <dbReference type="ARBA" id="ARBA00022801"/>
    </source>
</evidence>
<evidence type="ECO:0000256" key="8">
    <source>
        <dbReference type="ARBA" id="ARBA00023098"/>
    </source>
</evidence>
<accession>A0AAQ3K8H0</accession>
<evidence type="ECO:0000256" key="6">
    <source>
        <dbReference type="ARBA" id="ARBA00022946"/>
    </source>
</evidence>
<evidence type="ECO:0000256" key="2">
    <source>
        <dbReference type="ARBA" id="ARBA00010701"/>
    </source>
</evidence>
<keyword evidence="5" id="KW-0378">Hydrolase</keyword>
<evidence type="ECO:0000256" key="4">
    <source>
        <dbReference type="ARBA" id="ARBA00022640"/>
    </source>
</evidence>
<comment type="similarity">
    <text evidence="2">Belongs to the AB hydrolase superfamily. Lipase family.</text>
</comment>